<organism evidence="1 2">
    <name type="scientific">Clavispora lusitaniae</name>
    <name type="common">Candida lusitaniae</name>
    <dbReference type="NCBI Taxonomy" id="36911"/>
    <lineage>
        <taxon>Eukaryota</taxon>
        <taxon>Fungi</taxon>
        <taxon>Dikarya</taxon>
        <taxon>Ascomycota</taxon>
        <taxon>Saccharomycotina</taxon>
        <taxon>Pichiomycetes</taxon>
        <taxon>Metschnikowiaceae</taxon>
        <taxon>Clavispora</taxon>
    </lineage>
</organism>
<accession>A0AA91PV56</accession>
<sequence length="261" mass="29108">MLRFLARLHTAEAVSTRDLFLESAHVFAGRPQTPSFFARSTTDFTSLYLDGEPHNENISESLRLDPAFQNLLEARTSHIQNFVGPRFPLSFADLLCVACGLANMSVSCSSSASALENVSIQQSTLRAVGKRYFLFQAQTCTTFADMGHLSAHHKELEHALSLLDDSPRLICDFMKQNSLYDAVIPYRGAHAAGPVSAEEAKRLRSLIRNQTCVGSFYTLLGLLTTKFDKDAVREHFWNSRVLDPNTGIIRIATDNYNRSQT</sequence>
<evidence type="ECO:0000313" key="1">
    <source>
        <dbReference type="EMBL" id="OVF04706.1"/>
    </source>
</evidence>
<dbReference type="EMBL" id="LYUB02000026">
    <property type="protein sequence ID" value="OVF04706.1"/>
    <property type="molecule type" value="Genomic_DNA"/>
</dbReference>
<name>A0AA91PV56_CLALS</name>
<comment type="caution">
    <text evidence="1">The sequence shown here is derived from an EMBL/GenBank/DDBJ whole genome shotgun (WGS) entry which is preliminary data.</text>
</comment>
<proteinExistence type="predicted"/>
<dbReference type="KEGG" id="clus:A9F13_26g00616"/>
<gene>
    <name evidence="1" type="ORF">A9F13_26g00616</name>
</gene>
<protein>
    <submittedName>
        <fullName evidence="1">Uncharacterized protein</fullName>
    </submittedName>
</protein>
<dbReference type="Proteomes" id="UP000195602">
    <property type="component" value="Unassembled WGS sequence"/>
</dbReference>
<reference evidence="1 2" key="1">
    <citation type="submission" date="2017-04" db="EMBL/GenBank/DDBJ databases">
        <title>Draft genome of the yeast Clavispora lusitaniae type strain CBS 6936.</title>
        <authorList>
            <person name="Durrens P."/>
            <person name="Klopp C."/>
            <person name="Biteau N."/>
            <person name="Fitton-Ouhabi V."/>
            <person name="Dementhon K."/>
            <person name="Accoceberry I."/>
            <person name="Sherman D.J."/>
            <person name="Noel T."/>
        </authorList>
    </citation>
    <scope>NUCLEOTIDE SEQUENCE [LARGE SCALE GENOMIC DNA]</scope>
    <source>
        <strain evidence="1 2">CBS 6936</strain>
    </source>
</reference>
<evidence type="ECO:0000313" key="2">
    <source>
        <dbReference type="Proteomes" id="UP000195602"/>
    </source>
</evidence>
<dbReference type="AlphaFoldDB" id="A0AA91PV56"/>